<evidence type="ECO:0000313" key="1">
    <source>
        <dbReference type="EMBL" id="KAF5836131.1"/>
    </source>
</evidence>
<comment type="caution">
    <text evidence="1">The sequence shown here is derived from an EMBL/GenBank/DDBJ whole genome shotgun (WGS) entry which is preliminary data.</text>
</comment>
<evidence type="ECO:0000313" key="2">
    <source>
        <dbReference type="Proteomes" id="UP000815325"/>
    </source>
</evidence>
<reference evidence="1" key="1">
    <citation type="submission" date="2017-08" db="EMBL/GenBank/DDBJ databases">
        <authorList>
            <person name="Polle J.E."/>
            <person name="Barry K."/>
            <person name="Cushman J."/>
            <person name="Schmutz J."/>
            <person name="Tran D."/>
            <person name="Hathwaick L.T."/>
            <person name="Yim W.C."/>
            <person name="Jenkins J."/>
            <person name="Mckie-Krisberg Z.M."/>
            <person name="Prochnik S."/>
            <person name="Lindquist E."/>
            <person name="Dockter R.B."/>
            <person name="Adam C."/>
            <person name="Molina H."/>
            <person name="Bunkerborg J."/>
            <person name="Jin E."/>
            <person name="Buchheim M."/>
            <person name="Magnuson J."/>
        </authorList>
    </citation>
    <scope>NUCLEOTIDE SEQUENCE</scope>
    <source>
        <strain evidence="1">CCAP 19/18</strain>
    </source>
</reference>
<dbReference type="EMBL" id="MU069673">
    <property type="protein sequence ID" value="KAF5836131.1"/>
    <property type="molecule type" value="Genomic_DNA"/>
</dbReference>
<dbReference type="Proteomes" id="UP000815325">
    <property type="component" value="Unassembled WGS sequence"/>
</dbReference>
<protein>
    <submittedName>
        <fullName evidence="1">Uncharacterized protein</fullName>
    </submittedName>
</protein>
<organism evidence="1 2">
    <name type="scientific">Dunaliella salina</name>
    <name type="common">Green alga</name>
    <name type="synonym">Protococcus salinus</name>
    <dbReference type="NCBI Taxonomy" id="3046"/>
    <lineage>
        <taxon>Eukaryota</taxon>
        <taxon>Viridiplantae</taxon>
        <taxon>Chlorophyta</taxon>
        <taxon>core chlorophytes</taxon>
        <taxon>Chlorophyceae</taxon>
        <taxon>CS clade</taxon>
        <taxon>Chlamydomonadales</taxon>
        <taxon>Dunaliellaceae</taxon>
        <taxon>Dunaliella</taxon>
    </lineage>
</organism>
<accession>A0ABQ7GNH7</accession>
<proteinExistence type="predicted"/>
<gene>
    <name evidence="1" type="ORF">DUNSADRAFT_6334</name>
</gene>
<name>A0ABQ7GNH7_DUNSA</name>
<sequence>MHFVFSWHLGGGLLGARRRLRMEGGSERSGAYIKSYIKSVVSDLGNEVQQVASVLLPILDKMAKRVVVAELELIRGHQTKLNQLTMRLLAVRKILQLVLCVFQYSKLDWGTTIPSGNATLRTSAAWLQCVISASGQSVLARQFLVMTPIVSLCMPIASWGSGTCNQARFNTCSSQNTIIRMFNWVAGEHLMDIPLYGGVIFKLMPLPDSRLLVQRFLDFM</sequence>
<keyword evidence="2" id="KW-1185">Reference proteome</keyword>